<evidence type="ECO:0000313" key="3">
    <source>
        <dbReference type="Proteomes" id="UP000033567"/>
    </source>
</evidence>
<feature type="transmembrane region" description="Helical" evidence="1">
    <location>
        <begin position="391"/>
        <end position="411"/>
    </location>
</feature>
<evidence type="ECO:0008006" key="4">
    <source>
        <dbReference type="Google" id="ProtNLM"/>
    </source>
</evidence>
<protein>
    <recommendedName>
        <fullName evidence="4">Membrane protein 6-pyruvoyl-tetrahydropterin synthase-related domain-containing protein</fullName>
    </recommendedName>
</protein>
<evidence type="ECO:0000256" key="1">
    <source>
        <dbReference type="SAM" id="Phobius"/>
    </source>
</evidence>
<feature type="transmembrane region" description="Helical" evidence="1">
    <location>
        <begin position="161"/>
        <end position="180"/>
    </location>
</feature>
<feature type="transmembrane region" description="Helical" evidence="1">
    <location>
        <begin position="79"/>
        <end position="100"/>
    </location>
</feature>
<organism evidence="2 3">
    <name type="scientific">Bifidobacterium mellis</name>
    <dbReference type="NCBI Taxonomy" id="1293823"/>
    <lineage>
        <taxon>Bacteria</taxon>
        <taxon>Bacillati</taxon>
        <taxon>Actinomycetota</taxon>
        <taxon>Actinomycetes</taxon>
        <taxon>Bifidobacteriales</taxon>
        <taxon>Bifidobacteriaceae</taxon>
        <taxon>Bifidobacterium</taxon>
    </lineage>
</organism>
<reference evidence="2 3" key="1">
    <citation type="submission" date="2014-12" db="EMBL/GenBank/DDBJ databases">
        <title>Comparative genomics of the lactic acid bacteria isolated from the honey bee gut.</title>
        <authorList>
            <person name="Ellegaard K.M."/>
            <person name="Tamarit D."/>
            <person name="Javelind E."/>
            <person name="Olofsson T."/>
            <person name="Andersson S.G."/>
            <person name="Vasquez A."/>
        </authorList>
    </citation>
    <scope>NUCLEOTIDE SEQUENCE [LARGE SCALE GENOMIC DNA]</scope>
    <source>
        <strain evidence="2 3">Bin7</strain>
    </source>
</reference>
<dbReference type="Proteomes" id="UP000033567">
    <property type="component" value="Unassembled WGS sequence"/>
</dbReference>
<accession>A0A0F4KXE6</accession>
<feature type="transmembrane region" description="Helical" evidence="1">
    <location>
        <begin position="572"/>
        <end position="593"/>
    </location>
</feature>
<feature type="transmembrane region" description="Helical" evidence="1">
    <location>
        <begin position="107"/>
        <end position="126"/>
    </location>
</feature>
<keyword evidence="1" id="KW-1133">Transmembrane helix</keyword>
<feature type="transmembrane region" description="Helical" evidence="1">
    <location>
        <begin position="314"/>
        <end position="332"/>
    </location>
</feature>
<dbReference type="PROSITE" id="PS51257">
    <property type="entry name" value="PROKAR_LIPOPROTEIN"/>
    <property type="match status" value="1"/>
</dbReference>
<feature type="transmembrane region" description="Helical" evidence="1">
    <location>
        <begin position="232"/>
        <end position="257"/>
    </location>
</feature>
<feature type="transmembrane region" description="Helical" evidence="1">
    <location>
        <begin position="192"/>
        <end position="225"/>
    </location>
</feature>
<dbReference type="RefSeq" id="WP_156149642.1">
    <property type="nucleotide sequence ID" value="NZ_KQ033885.1"/>
</dbReference>
<feature type="transmembrane region" description="Helical" evidence="1">
    <location>
        <begin position="353"/>
        <end position="371"/>
    </location>
</feature>
<dbReference type="EMBL" id="JWMF01000007">
    <property type="protein sequence ID" value="KJY50743.1"/>
    <property type="molecule type" value="Genomic_DNA"/>
</dbReference>
<sequence length="611" mass="68471">MSSSDKSVGLIEKSGLDLRRSKSLFLIAIILISCIPLLSKVMYWGYDLEFHLFRIQGIADGLRHGQFPVRMQYSQGGGYGYPVSIMYGDWLLYIPALMHIAGLSLSLSYRFALILLNAASVVLTYYVCRRVFQSDLIGICGSVLWNLSLYRIMDIYKRAAVGEYVAMAFFPMVLFGLWSCLHPDRNGASRQGWIWCALGLTGIVTSHTLSIFMLGLVMIPILLYSLVFRSSVYIWVQFVKTAFLTFGLSLSFLVPFISYSRSANLAVYALPTDFKIKRMADHSVEPGRFLELFGAMFRPDAEASPSLGGIPISVGWAILTGVFIWAVVCFCFESRAGEDCLIDRGKKWETVPVLLSALIALFLASSLVPWHSKPLEKMISALSSVQFPWRFISLAVFFMIILGLCGLSMLYSQTDLKSVGRKAIVGITLLACLEGGYALGFFMENTNKFSPHSNQENTFVIESIMNGEYLPKGTNIFEVYPNKVVNHEPDVKMAELKNFSLNQGYATGSVKTHAEPGEVILPLFSYPNYAIDCQPSTNCSLSSTGGGTNFLVARFPENFDGKFDLNYRIPKLWRMADGVSLATWIMIIVWICIRRFRDSPVSRGIRIRHRR</sequence>
<keyword evidence="3" id="KW-1185">Reference proteome</keyword>
<gene>
    <name evidence="2" type="ORF">JF70_14530</name>
</gene>
<keyword evidence="1" id="KW-0472">Membrane</keyword>
<keyword evidence="1" id="KW-0812">Transmembrane</keyword>
<dbReference type="PATRIC" id="fig|1684.5.peg.1522"/>
<dbReference type="AlphaFoldDB" id="A0A0F4KXE6"/>
<feature type="transmembrane region" description="Helical" evidence="1">
    <location>
        <begin position="23"/>
        <end position="46"/>
    </location>
</feature>
<comment type="caution">
    <text evidence="2">The sequence shown here is derived from an EMBL/GenBank/DDBJ whole genome shotgun (WGS) entry which is preliminary data.</text>
</comment>
<name>A0A0F4KXE6_9BIFI</name>
<evidence type="ECO:0000313" key="2">
    <source>
        <dbReference type="EMBL" id="KJY50743.1"/>
    </source>
</evidence>
<feature type="transmembrane region" description="Helical" evidence="1">
    <location>
        <begin position="423"/>
        <end position="443"/>
    </location>
</feature>
<proteinExistence type="predicted"/>